<dbReference type="GO" id="GO:0003824">
    <property type="term" value="F:catalytic activity"/>
    <property type="evidence" value="ECO:0007669"/>
    <property type="project" value="InterPro"/>
</dbReference>
<dbReference type="PANTHER" id="PTHR43433">
    <property type="entry name" value="HYDROLASE, ALPHA/BETA FOLD FAMILY PROTEIN"/>
    <property type="match status" value="1"/>
</dbReference>
<feature type="domain" description="AB hydrolase-1" evidence="2">
    <location>
        <begin position="22"/>
        <end position="255"/>
    </location>
</feature>
<dbReference type="Gene3D" id="3.40.50.1820">
    <property type="entry name" value="alpha/beta hydrolase"/>
    <property type="match status" value="1"/>
</dbReference>
<keyword evidence="4" id="KW-1185">Reference proteome</keyword>
<dbReference type="OrthoDB" id="7267294at2"/>
<dbReference type="SUPFAM" id="SSF53474">
    <property type="entry name" value="alpha/beta-Hydrolases"/>
    <property type="match status" value="1"/>
</dbReference>
<dbReference type="InterPro" id="IPR000073">
    <property type="entry name" value="AB_hydrolase_1"/>
</dbReference>
<evidence type="ECO:0000313" key="4">
    <source>
        <dbReference type="Proteomes" id="UP000199585"/>
    </source>
</evidence>
<dbReference type="PRINTS" id="PR00111">
    <property type="entry name" value="ABHYDROLASE"/>
</dbReference>
<dbReference type="AlphaFoldDB" id="A0A1H7Z9F3"/>
<dbReference type="EMBL" id="FOCI01000001">
    <property type="protein sequence ID" value="SEM54129.1"/>
    <property type="molecule type" value="Genomic_DNA"/>
</dbReference>
<dbReference type="InterPro" id="IPR050471">
    <property type="entry name" value="AB_hydrolase"/>
</dbReference>
<proteinExistence type="inferred from homology"/>
<evidence type="ECO:0000313" key="3">
    <source>
        <dbReference type="EMBL" id="SEM54129.1"/>
    </source>
</evidence>
<organism evidence="3 4">
    <name type="scientific">Loktanella fryxellensis</name>
    <dbReference type="NCBI Taxonomy" id="245187"/>
    <lineage>
        <taxon>Bacteria</taxon>
        <taxon>Pseudomonadati</taxon>
        <taxon>Pseudomonadota</taxon>
        <taxon>Alphaproteobacteria</taxon>
        <taxon>Rhodobacterales</taxon>
        <taxon>Roseobacteraceae</taxon>
        <taxon>Loktanella</taxon>
    </lineage>
</organism>
<dbReference type="PRINTS" id="PR00412">
    <property type="entry name" value="EPOXHYDRLASE"/>
</dbReference>
<protein>
    <submittedName>
        <fullName evidence="3">Pimeloyl-ACP methyl ester carboxylesterase</fullName>
    </submittedName>
</protein>
<name>A0A1H7Z9F3_9RHOB</name>
<sequence>MPMIDTRDGTRLYVNDWGQGQPVVLIHGWPLNADSWEYQSVRLAEAGYRVIAYDRRGFGRSDQPFTGYDYDTLADDLADVMAALDLQDAVIAGFSMGGGEVVRYLSRHGGKGVSKAMLIASVAPYMAKTDDNPDGTDASVFDGMKDGLRDDRQSFFVNFFKDFTGHGLPSSPVPQPGLDWMWGMAMQANPKATIDCVTAFGTTDFRPDMAHVTVPTLIIHGDADKIVPIDAAGAQAARMLPDATYKVYPGAPHALTATHKDELLDDMLAFLRS</sequence>
<gene>
    <name evidence="3" type="ORF">SAMN04488003_101470</name>
</gene>
<dbReference type="Proteomes" id="UP000199585">
    <property type="component" value="Unassembled WGS sequence"/>
</dbReference>
<reference evidence="3 4" key="1">
    <citation type="submission" date="2016-10" db="EMBL/GenBank/DDBJ databases">
        <authorList>
            <person name="de Groot N.N."/>
        </authorList>
    </citation>
    <scope>NUCLEOTIDE SEQUENCE [LARGE SCALE GENOMIC DNA]</scope>
    <source>
        <strain evidence="3 4">DSM 16213</strain>
    </source>
</reference>
<dbReference type="InterPro" id="IPR029058">
    <property type="entry name" value="AB_hydrolase_fold"/>
</dbReference>
<dbReference type="Pfam" id="PF00561">
    <property type="entry name" value="Abhydrolase_1"/>
    <property type="match status" value="1"/>
</dbReference>
<dbReference type="InterPro" id="IPR000639">
    <property type="entry name" value="Epox_hydrolase-like"/>
</dbReference>
<accession>A0A1H7Z9F3</accession>
<evidence type="ECO:0000256" key="1">
    <source>
        <dbReference type="ARBA" id="ARBA00038128"/>
    </source>
</evidence>
<dbReference type="RefSeq" id="WP_089898218.1">
    <property type="nucleotide sequence ID" value="NZ_FOCI01000001.1"/>
</dbReference>
<dbReference type="PANTHER" id="PTHR43433:SF4">
    <property type="entry name" value="NON-HEME CHLOROPEROXIDASE-RELATED"/>
    <property type="match status" value="1"/>
</dbReference>
<dbReference type="STRING" id="245187.SAMN04488003_101470"/>
<comment type="similarity">
    <text evidence="1">Belongs to the AB hydrolase superfamily. Bacterial non-heme haloperoxidase / perhydrolase family.</text>
</comment>
<dbReference type="FunFam" id="3.40.50.1820:FF:000205">
    <property type="entry name" value="Non-haem bromoperoxidase BPO-A2"/>
    <property type="match status" value="1"/>
</dbReference>
<evidence type="ECO:0000259" key="2">
    <source>
        <dbReference type="Pfam" id="PF00561"/>
    </source>
</evidence>